<gene>
    <name evidence="1" type="ORF">Pmani_035027</name>
</gene>
<dbReference type="EMBL" id="JAWZYT010004909">
    <property type="protein sequence ID" value="KAK4292185.1"/>
    <property type="molecule type" value="Genomic_DNA"/>
</dbReference>
<evidence type="ECO:0000313" key="1">
    <source>
        <dbReference type="EMBL" id="KAK4292185.1"/>
    </source>
</evidence>
<reference evidence="1" key="1">
    <citation type="submission" date="2023-11" db="EMBL/GenBank/DDBJ databases">
        <title>Genome assemblies of two species of porcelain crab, Petrolisthes cinctipes and Petrolisthes manimaculis (Anomura: Porcellanidae).</title>
        <authorList>
            <person name="Angst P."/>
        </authorList>
    </citation>
    <scope>NUCLEOTIDE SEQUENCE</scope>
    <source>
        <strain evidence="1">PB745_02</strain>
        <tissue evidence="1">Gill</tissue>
    </source>
</reference>
<dbReference type="Proteomes" id="UP001292094">
    <property type="component" value="Unassembled WGS sequence"/>
</dbReference>
<proteinExistence type="predicted"/>
<dbReference type="AlphaFoldDB" id="A0AAE1NLG1"/>
<evidence type="ECO:0000313" key="2">
    <source>
        <dbReference type="Proteomes" id="UP001292094"/>
    </source>
</evidence>
<comment type="caution">
    <text evidence="1">The sequence shown here is derived from an EMBL/GenBank/DDBJ whole genome shotgun (WGS) entry which is preliminary data.</text>
</comment>
<keyword evidence="2" id="KW-1185">Reference proteome</keyword>
<protein>
    <submittedName>
        <fullName evidence="1">Uncharacterized protein</fullName>
    </submittedName>
</protein>
<organism evidence="1 2">
    <name type="scientific">Petrolisthes manimaculis</name>
    <dbReference type="NCBI Taxonomy" id="1843537"/>
    <lineage>
        <taxon>Eukaryota</taxon>
        <taxon>Metazoa</taxon>
        <taxon>Ecdysozoa</taxon>
        <taxon>Arthropoda</taxon>
        <taxon>Crustacea</taxon>
        <taxon>Multicrustacea</taxon>
        <taxon>Malacostraca</taxon>
        <taxon>Eumalacostraca</taxon>
        <taxon>Eucarida</taxon>
        <taxon>Decapoda</taxon>
        <taxon>Pleocyemata</taxon>
        <taxon>Anomura</taxon>
        <taxon>Galatheoidea</taxon>
        <taxon>Porcellanidae</taxon>
        <taxon>Petrolisthes</taxon>
    </lineage>
</organism>
<sequence length="75" mass="9120">MIRDLNVNTRECLSHWFCTTVIEDFKHKLYLLRRWQWRLSSARSRIYCLETPPGEFQDASFCIEMDDELKRSMMA</sequence>
<accession>A0AAE1NLG1</accession>
<name>A0AAE1NLG1_9EUCA</name>